<dbReference type="InterPro" id="IPR042184">
    <property type="entry name" value="YqeY/Aim41_N"/>
</dbReference>
<feature type="region of interest" description="Disordered" evidence="2">
    <location>
        <begin position="1"/>
        <end position="47"/>
    </location>
</feature>
<feature type="compositionally biased region" description="Polar residues" evidence="2">
    <location>
        <begin position="23"/>
        <end position="42"/>
    </location>
</feature>
<organism evidence="3">
    <name type="scientific">Colletotrichum fructicola (strain Nara gc5)</name>
    <name type="common">Anthracnose fungus</name>
    <name type="synonym">Colletotrichum gloeosporioides (strain Nara gc5)</name>
    <dbReference type="NCBI Taxonomy" id="1213859"/>
    <lineage>
        <taxon>Eukaryota</taxon>
        <taxon>Fungi</taxon>
        <taxon>Dikarya</taxon>
        <taxon>Ascomycota</taxon>
        <taxon>Pezizomycotina</taxon>
        <taxon>Sordariomycetes</taxon>
        <taxon>Hypocreomycetidae</taxon>
        <taxon>Glomerellales</taxon>
        <taxon>Glomerellaceae</taxon>
        <taxon>Colletotrichum</taxon>
        <taxon>Colletotrichum gloeosporioides species complex</taxon>
    </lineage>
</organism>
<evidence type="ECO:0000256" key="1">
    <source>
        <dbReference type="RuleBase" id="RU365099"/>
    </source>
</evidence>
<reference evidence="3" key="1">
    <citation type="submission" date="2012-08" db="EMBL/GenBank/DDBJ databases">
        <title>Genome analysis of Colletotrichum orbiculare and Colletotrichum fructicola.</title>
        <authorList>
            <person name="Gan P.H.P."/>
            <person name="Ikeda K."/>
            <person name="Irieda H."/>
            <person name="Narusaka M."/>
            <person name="O'Connell R.J."/>
            <person name="Narusaka Y."/>
            <person name="Takano Y."/>
            <person name="Kubo Y."/>
            <person name="Shirasu K."/>
        </authorList>
    </citation>
    <scope>NUCLEOTIDE SEQUENCE</scope>
    <source>
        <strain evidence="3">Nara gc5</strain>
    </source>
</reference>
<dbReference type="InterPro" id="IPR003789">
    <property type="entry name" value="Asn/Gln_tRNA_amidoTrase-B-like"/>
</dbReference>
<evidence type="ECO:0000313" key="3">
    <source>
        <dbReference type="EMBL" id="ELA24715.1"/>
    </source>
</evidence>
<dbReference type="InterPro" id="IPR023168">
    <property type="entry name" value="GatB_Yqey_C_2"/>
</dbReference>
<proteinExistence type="inferred from homology"/>
<accession>L2FEU0</accession>
<dbReference type="GO" id="GO:0005739">
    <property type="term" value="C:mitochondrion"/>
    <property type="evidence" value="ECO:0007669"/>
    <property type="project" value="UniProtKB-SubCell"/>
</dbReference>
<feature type="compositionally biased region" description="Polar residues" evidence="2">
    <location>
        <begin position="1"/>
        <end position="11"/>
    </location>
</feature>
<comment type="similarity">
    <text evidence="1">Belongs to the AIM41 family.</text>
</comment>
<dbReference type="Pfam" id="PF09424">
    <property type="entry name" value="YqeY"/>
    <property type="match status" value="1"/>
</dbReference>
<dbReference type="EMBL" id="KB021247">
    <property type="protein sequence ID" value="ELA24715.1"/>
    <property type="molecule type" value="Genomic_DNA"/>
</dbReference>
<dbReference type="Gene3D" id="1.10.1510.10">
    <property type="entry name" value="Uncharacterised protein YqeY/AIM41 PF09424, N-terminal domain"/>
    <property type="match status" value="1"/>
</dbReference>
<sequence>MSMLRPTNGQEETVKVTDKRPIGQSSDSLTPSSDQRTSQWPPDNQHVWPTVVPGRALPRTIRFYSDAAPAAPPLLANLKADLKTAMRAKDAARLSVLRSVLSATNNAAKTSSPIVTDAQLVALLRKTQRAGQDAAAQFRAAGRDDLADKEDLQAKVMAEYIANSGVLTVTEADVRVHVEKAIEQATAAGKVSLGEVMKLVNAAVQGKDVEIDKKRISEIIKEALEK</sequence>
<dbReference type="Gene3D" id="1.10.10.410">
    <property type="match status" value="1"/>
</dbReference>
<name>L2FEU0_COLFN</name>
<protein>
    <recommendedName>
        <fullName evidence="1">Altered inheritance of mitochondria protein 41</fullName>
    </recommendedName>
</protein>
<dbReference type="STRING" id="1213859.L2FEU0"/>
<dbReference type="SUPFAM" id="SSF89095">
    <property type="entry name" value="GatB/YqeY motif"/>
    <property type="match status" value="1"/>
</dbReference>
<dbReference type="PANTHER" id="PTHR28055">
    <property type="entry name" value="ALTERED INHERITANCE OF MITOCHONDRIA PROTEIN 41, MITOCHONDRIAL"/>
    <property type="match status" value="1"/>
</dbReference>
<keyword evidence="1" id="KW-0496">Mitochondrion</keyword>
<dbReference type="PANTHER" id="PTHR28055:SF1">
    <property type="entry name" value="ALTERED INHERITANCE OF MITOCHONDRIA PROTEIN 41, MITOCHONDRIAL"/>
    <property type="match status" value="1"/>
</dbReference>
<feature type="compositionally biased region" description="Basic and acidic residues" evidence="2">
    <location>
        <begin position="12"/>
        <end position="21"/>
    </location>
</feature>
<comment type="subcellular location">
    <subcellularLocation>
        <location evidence="1">Mitochondrion</location>
    </subcellularLocation>
</comment>
<gene>
    <name evidence="1" type="primary">AIM41</name>
    <name evidence="3" type="ORF">CGGC5_2105</name>
</gene>
<dbReference type="AlphaFoldDB" id="L2FEU0"/>
<evidence type="ECO:0000256" key="2">
    <source>
        <dbReference type="SAM" id="MobiDB-lite"/>
    </source>
</evidence>
<dbReference type="GO" id="GO:0016884">
    <property type="term" value="F:carbon-nitrogen ligase activity, with glutamine as amido-N-donor"/>
    <property type="evidence" value="ECO:0007669"/>
    <property type="project" value="UniProtKB-UniRule"/>
</dbReference>
<dbReference type="InterPro" id="IPR019004">
    <property type="entry name" value="YqeY/Aim41"/>
</dbReference>
<dbReference type="HOGENOM" id="CLU_079430_0_0_1"/>